<protein>
    <submittedName>
        <fullName evidence="1">Histidine phosphatase family protein</fullName>
    </submittedName>
</protein>
<dbReference type="InterPro" id="IPR013078">
    <property type="entry name" value="His_Pase_superF_clade-1"/>
</dbReference>
<dbReference type="Pfam" id="PF00300">
    <property type="entry name" value="His_Phos_1"/>
    <property type="match status" value="1"/>
</dbReference>
<reference evidence="1 2" key="1">
    <citation type="submission" date="2020-06" db="EMBL/GenBank/DDBJ databases">
        <title>Whole-genome sequence of Allochromatium humboldtianum DSM 21881, type strain.</title>
        <authorList>
            <person name="Kyndt J.A."/>
            <person name="Meyer T.E."/>
        </authorList>
    </citation>
    <scope>NUCLEOTIDE SEQUENCE [LARGE SCALE GENOMIC DNA]</scope>
    <source>
        <strain evidence="1 2">DSM 21881</strain>
    </source>
</reference>
<dbReference type="Proteomes" id="UP000592294">
    <property type="component" value="Unassembled WGS sequence"/>
</dbReference>
<dbReference type="GO" id="GO:0016791">
    <property type="term" value="F:phosphatase activity"/>
    <property type="evidence" value="ECO:0007669"/>
    <property type="project" value="TreeGrafter"/>
</dbReference>
<dbReference type="PANTHER" id="PTHR48100:SF1">
    <property type="entry name" value="HISTIDINE PHOSPHATASE FAMILY PROTEIN-RELATED"/>
    <property type="match status" value="1"/>
</dbReference>
<keyword evidence="2" id="KW-1185">Reference proteome</keyword>
<proteinExistence type="predicted"/>
<accession>A0A850RIP3</accession>
<dbReference type="PIRSF" id="PIRSF000709">
    <property type="entry name" value="6PFK_2-Ptase"/>
    <property type="match status" value="1"/>
</dbReference>
<dbReference type="SUPFAM" id="SSF53254">
    <property type="entry name" value="Phosphoglycerate mutase-like"/>
    <property type="match status" value="1"/>
</dbReference>
<gene>
    <name evidence="1" type="ORF">HW932_09315</name>
</gene>
<dbReference type="AlphaFoldDB" id="A0A850RIP3"/>
<dbReference type="GO" id="GO:0005737">
    <property type="term" value="C:cytoplasm"/>
    <property type="evidence" value="ECO:0007669"/>
    <property type="project" value="TreeGrafter"/>
</dbReference>
<evidence type="ECO:0000313" key="2">
    <source>
        <dbReference type="Proteomes" id="UP000592294"/>
    </source>
</evidence>
<dbReference type="Gene3D" id="3.40.50.1240">
    <property type="entry name" value="Phosphoglycerate mutase-like"/>
    <property type="match status" value="1"/>
</dbReference>
<dbReference type="InterPro" id="IPR029033">
    <property type="entry name" value="His_PPase_superfam"/>
</dbReference>
<evidence type="ECO:0000313" key="1">
    <source>
        <dbReference type="EMBL" id="NVZ09461.1"/>
    </source>
</evidence>
<dbReference type="SMART" id="SM00855">
    <property type="entry name" value="PGAM"/>
    <property type="match status" value="1"/>
</dbReference>
<dbReference type="RefSeq" id="WP_176976217.1">
    <property type="nucleotide sequence ID" value="NZ_JABZEO010000005.1"/>
</dbReference>
<dbReference type="EMBL" id="JABZEO010000005">
    <property type="protein sequence ID" value="NVZ09461.1"/>
    <property type="molecule type" value="Genomic_DNA"/>
</dbReference>
<sequence>MSSSGAEPLIELLRHGDVEGGACFRGERDDPLSPLGWEQMRRATADRSDWTRIVSSPACRCAEFARELSETHDRPLDLVDAFRERGFGDWECLAVAEIPADELQRFWNDPVGYTPPGAEPFVDFRARVLAAWRDLLDTREPRTLLITHGGVIRVLVAEVLSMSDAGLLLLEVPHACLTRLRIYPPPGRPSLIAHGSIE</sequence>
<dbReference type="PANTHER" id="PTHR48100">
    <property type="entry name" value="BROAD-SPECIFICITY PHOSPHATASE YOR283W-RELATED"/>
    <property type="match status" value="1"/>
</dbReference>
<name>A0A850RIP3_9GAMM</name>
<dbReference type="CDD" id="cd07067">
    <property type="entry name" value="HP_PGM_like"/>
    <property type="match status" value="1"/>
</dbReference>
<organism evidence="1 2">
    <name type="scientific">Allochromatium humboldtianum</name>
    <dbReference type="NCBI Taxonomy" id="504901"/>
    <lineage>
        <taxon>Bacteria</taxon>
        <taxon>Pseudomonadati</taxon>
        <taxon>Pseudomonadota</taxon>
        <taxon>Gammaproteobacteria</taxon>
        <taxon>Chromatiales</taxon>
        <taxon>Chromatiaceae</taxon>
        <taxon>Allochromatium</taxon>
    </lineage>
</organism>
<dbReference type="InterPro" id="IPR050275">
    <property type="entry name" value="PGM_Phosphatase"/>
</dbReference>
<comment type="caution">
    <text evidence="1">The sequence shown here is derived from an EMBL/GenBank/DDBJ whole genome shotgun (WGS) entry which is preliminary data.</text>
</comment>